<sequence length="562" mass="63153">MLVNDPSLTISSVQSTAMEMLSFDAIWNSFHQGGGGGGGGGEEREEGDENYSHSNPEKWQNGNVEMEGEAYSSSWHEKKNIGGVEKGSFVSSSERPRVGLRRLRRAASDYGGKLSSLHDRLLGLNFSASVGCNLGTLASTTCVNSGDGKESLKEIGLFKRRSPSFEIDESQCGGDRNVIRFLEQALDEEHAGRTALFFELEKERIAASTAADEAMAMILRLQAEKASLEMEAKQYLRMIEEETAFDAEEMDILKEILLRREREKLFLEKEVEAYKQMFFDKDQFYTDEYDMTDSQEQMTSNEEPVRMSEKIPQSIGKELQIPGLSEDAGSMNSTIEEKHKHPSKNDYEINQDFEKGMTTSKDKNLNLVDAEIVQPLVDSGIDRNVFDVHVIHEDRENRKDNKSITSNSPKTCDYPIGDGSETEIGRKRNSSDRSCGLPPIAPSTVKSLPPICRGNSMPAFDYKKFKIDNEVGLLVEKLRTIQQGREKLNIPTGPKEREQSHKQIMENIASQLREMRQLSVPGKALLQAALPPPSSKVLYYSLHRQNLRRTLFCMITSCSSHF</sequence>
<keyword evidence="3" id="KW-1133">Transmembrane helix</keyword>
<dbReference type="PROSITE" id="PS51775">
    <property type="entry name" value="GTD_BINDING"/>
    <property type="match status" value="1"/>
</dbReference>
<dbReference type="PANTHER" id="PTHR31422">
    <property type="entry name" value="BNAANNG28530D PROTEIN"/>
    <property type="match status" value="1"/>
</dbReference>
<keyword evidence="9" id="KW-1185">Reference proteome</keyword>
<evidence type="ECO:0000313" key="9">
    <source>
        <dbReference type="Proteomes" id="UP001396334"/>
    </source>
</evidence>
<evidence type="ECO:0000256" key="1">
    <source>
        <dbReference type="ARBA" id="ARBA00004370"/>
    </source>
</evidence>
<keyword evidence="2" id="KW-0812">Transmembrane</keyword>
<name>A0ABR2RA59_9ROSI</name>
<feature type="compositionally biased region" description="Basic and acidic residues" evidence="6">
    <location>
        <begin position="335"/>
        <end position="346"/>
    </location>
</feature>
<dbReference type="Pfam" id="PF04576">
    <property type="entry name" value="Zein-binding"/>
    <property type="match status" value="1"/>
</dbReference>
<gene>
    <name evidence="8" type="ORF">V6N11_036268</name>
</gene>
<evidence type="ECO:0000256" key="5">
    <source>
        <dbReference type="SAM" id="Coils"/>
    </source>
</evidence>
<feature type="region of interest" description="Disordered" evidence="6">
    <location>
        <begin position="32"/>
        <end position="61"/>
    </location>
</feature>
<feature type="domain" description="GTD-binding" evidence="7">
    <location>
        <begin position="177"/>
        <end position="275"/>
    </location>
</feature>
<organism evidence="8 9">
    <name type="scientific">Hibiscus sabdariffa</name>
    <name type="common">roselle</name>
    <dbReference type="NCBI Taxonomy" id="183260"/>
    <lineage>
        <taxon>Eukaryota</taxon>
        <taxon>Viridiplantae</taxon>
        <taxon>Streptophyta</taxon>
        <taxon>Embryophyta</taxon>
        <taxon>Tracheophyta</taxon>
        <taxon>Spermatophyta</taxon>
        <taxon>Magnoliopsida</taxon>
        <taxon>eudicotyledons</taxon>
        <taxon>Gunneridae</taxon>
        <taxon>Pentapetalae</taxon>
        <taxon>rosids</taxon>
        <taxon>malvids</taxon>
        <taxon>Malvales</taxon>
        <taxon>Malvaceae</taxon>
        <taxon>Malvoideae</taxon>
        <taxon>Hibiscus</taxon>
    </lineage>
</organism>
<feature type="compositionally biased region" description="Polar residues" evidence="6">
    <location>
        <begin position="52"/>
        <end position="61"/>
    </location>
</feature>
<comment type="subcellular location">
    <subcellularLocation>
        <location evidence="1">Membrane</location>
    </subcellularLocation>
</comment>
<feature type="region of interest" description="Disordered" evidence="6">
    <location>
        <begin position="396"/>
        <end position="441"/>
    </location>
</feature>
<evidence type="ECO:0000256" key="6">
    <source>
        <dbReference type="SAM" id="MobiDB-lite"/>
    </source>
</evidence>
<evidence type="ECO:0000259" key="7">
    <source>
        <dbReference type="PROSITE" id="PS51775"/>
    </source>
</evidence>
<evidence type="ECO:0000313" key="8">
    <source>
        <dbReference type="EMBL" id="KAK9009740.1"/>
    </source>
</evidence>
<keyword evidence="4" id="KW-0472">Membrane</keyword>
<dbReference type="EMBL" id="JBBPBN010000024">
    <property type="protein sequence ID" value="KAK9009740.1"/>
    <property type="molecule type" value="Genomic_DNA"/>
</dbReference>
<feature type="region of interest" description="Disordered" evidence="6">
    <location>
        <begin position="323"/>
        <end position="346"/>
    </location>
</feature>
<dbReference type="PANTHER" id="PTHR31422:SF3">
    <property type="entry name" value="GTD-BINDING DOMAIN-CONTAINING PROTEIN"/>
    <property type="match status" value="1"/>
</dbReference>
<keyword evidence="5" id="KW-0175">Coiled coil</keyword>
<comment type="caution">
    <text evidence="8">The sequence shown here is derived from an EMBL/GenBank/DDBJ whole genome shotgun (WGS) entry which is preliminary data.</text>
</comment>
<evidence type="ECO:0000256" key="2">
    <source>
        <dbReference type="ARBA" id="ARBA00022692"/>
    </source>
</evidence>
<proteinExistence type="predicted"/>
<dbReference type="Proteomes" id="UP001396334">
    <property type="component" value="Unassembled WGS sequence"/>
</dbReference>
<accession>A0ABR2RA59</accession>
<feature type="coiled-coil region" evidence="5">
    <location>
        <begin position="211"/>
        <end position="238"/>
    </location>
</feature>
<dbReference type="InterPro" id="IPR007656">
    <property type="entry name" value="GTD-bd"/>
</dbReference>
<evidence type="ECO:0000256" key="3">
    <source>
        <dbReference type="ARBA" id="ARBA00022989"/>
    </source>
</evidence>
<protein>
    <recommendedName>
        <fullName evidence="7">GTD-binding domain-containing protein</fullName>
    </recommendedName>
</protein>
<reference evidence="8 9" key="1">
    <citation type="journal article" date="2024" name="G3 (Bethesda)">
        <title>Genome assembly of Hibiscus sabdariffa L. provides insights into metabolisms of medicinal natural products.</title>
        <authorList>
            <person name="Kim T."/>
        </authorList>
    </citation>
    <scope>NUCLEOTIDE SEQUENCE [LARGE SCALE GENOMIC DNA]</scope>
    <source>
        <strain evidence="8">TK-2024</strain>
        <tissue evidence="8">Old leaves</tissue>
    </source>
</reference>
<evidence type="ECO:0000256" key="4">
    <source>
        <dbReference type="ARBA" id="ARBA00023136"/>
    </source>
</evidence>